<comment type="similarity">
    <text evidence="2">Belongs to the PTPS family. QueD subfamily.</text>
</comment>
<organism evidence="7 8">
    <name type="scientific">Paucilactobacillus vaccinostercus DSM 20634</name>
    <dbReference type="NCBI Taxonomy" id="1423813"/>
    <lineage>
        <taxon>Bacteria</taxon>
        <taxon>Bacillati</taxon>
        <taxon>Bacillota</taxon>
        <taxon>Bacilli</taxon>
        <taxon>Lactobacillales</taxon>
        <taxon>Lactobacillaceae</taxon>
        <taxon>Paucilactobacillus</taxon>
    </lineage>
</organism>
<dbReference type="Pfam" id="PF01242">
    <property type="entry name" value="PTPS"/>
    <property type="match status" value="1"/>
</dbReference>
<dbReference type="InterPro" id="IPR007115">
    <property type="entry name" value="6-PTP_synth/QueD"/>
</dbReference>
<evidence type="ECO:0000256" key="6">
    <source>
        <dbReference type="ARBA" id="ARBA00048807"/>
    </source>
</evidence>
<dbReference type="NCBIfam" id="TIGR03112">
    <property type="entry name" value="6_pyr_pter_rel"/>
    <property type="match status" value="1"/>
</dbReference>
<dbReference type="Gene3D" id="3.30.479.10">
    <property type="entry name" value="6-pyruvoyl tetrahydropterin synthase/QueD"/>
    <property type="match status" value="1"/>
</dbReference>
<sequence length="127" mass="14791">MSEMMPEEYHTYKIKSYVNASHAMRWEDGEGKQHNHTWEIICEIHTSNDHMIIFNDLEKAVNRVLAGISGQFLNQLAYFEKVNPTLENVTIYLFHLIGPELEKMQANLIRIEVGESPTRFYCISATE</sequence>
<dbReference type="GO" id="GO:0070497">
    <property type="term" value="F:6-carboxytetrahydropterin synthase activity"/>
    <property type="evidence" value="ECO:0007669"/>
    <property type="project" value="UniProtKB-EC"/>
</dbReference>
<gene>
    <name evidence="7" type="ORF">FC26_GL001498</name>
</gene>
<dbReference type="EC" id="4.1.2.50" evidence="3"/>
<dbReference type="UniPathway" id="UPA00391"/>
<dbReference type="AlphaFoldDB" id="A0A0R2A2E6"/>
<evidence type="ECO:0000256" key="4">
    <source>
        <dbReference type="ARBA" id="ARBA00018141"/>
    </source>
</evidence>
<dbReference type="SUPFAM" id="SSF55620">
    <property type="entry name" value="Tetrahydrobiopterin biosynthesis enzymes-like"/>
    <property type="match status" value="1"/>
</dbReference>
<evidence type="ECO:0000256" key="2">
    <source>
        <dbReference type="ARBA" id="ARBA00008900"/>
    </source>
</evidence>
<dbReference type="PATRIC" id="fig|1423813.3.peg.1523"/>
<dbReference type="InterPro" id="IPR038418">
    <property type="entry name" value="6-PTP_synth/QueD_sf"/>
</dbReference>
<dbReference type="InterPro" id="IPR017543">
    <property type="entry name" value="6-PTP_synth-rel_bac"/>
</dbReference>
<evidence type="ECO:0000256" key="1">
    <source>
        <dbReference type="ARBA" id="ARBA00005061"/>
    </source>
</evidence>
<evidence type="ECO:0000256" key="3">
    <source>
        <dbReference type="ARBA" id="ARBA00012982"/>
    </source>
</evidence>
<comment type="pathway">
    <text evidence="1">Purine metabolism; 7-cyano-7-deazaguanine biosynthesis.</text>
</comment>
<keyword evidence="8" id="KW-1185">Reference proteome</keyword>
<name>A0A0R2A2E6_9LACO</name>
<evidence type="ECO:0000313" key="8">
    <source>
        <dbReference type="Proteomes" id="UP000051733"/>
    </source>
</evidence>
<proteinExistence type="inferred from homology"/>
<protein>
    <recommendedName>
        <fullName evidence="4">6-carboxy-5,6,7,8-tetrahydropterin synthase</fullName>
        <ecNumber evidence="3">4.1.2.50</ecNumber>
    </recommendedName>
    <alternativeName>
        <fullName evidence="5">Queuosine biosynthesis protein QueD</fullName>
    </alternativeName>
</protein>
<evidence type="ECO:0000256" key="5">
    <source>
        <dbReference type="ARBA" id="ARBA00031449"/>
    </source>
</evidence>
<dbReference type="Proteomes" id="UP000051733">
    <property type="component" value="Unassembled WGS sequence"/>
</dbReference>
<comment type="caution">
    <text evidence="7">The sequence shown here is derived from an EMBL/GenBank/DDBJ whole genome shotgun (WGS) entry which is preliminary data.</text>
</comment>
<dbReference type="EMBL" id="AYYY01000025">
    <property type="protein sequence ID" value="KRM61425.1"/>
    <property type="molecule type" value="Genomic_DNA"/>
</dbReference>
<comment type="catalytic activity">
    <reaction evidence="6">
        <text>7,8-dihydroneopterin 3'-triphosphate + H2O = 6-carboxy-5,6,7,8-tetrahydropterin + triphosphate + acetaldehyde + 2 H(+)</text>
        <dbReference type="Rhea" id="RHEA:27966"/>
        <dbReference type="ChEBI" id="CHEBI:15343"/>
        <dbReference type="ChEBI" id="CHEBI:15377"/>
        <dbReference type="ChEBI" id="CHEBI:15378"/>
        <dbReference type="ChEBI" id="CHEBI:18036"/>
        <dbReference type="ChEBI" id="CHEBI:58462"/>
        <dbReference type="ChEBI" id="CHEBI:61032"/>
        <dbReference type="EC" id="4.1.2.50"/>
    </reaction>
</comment>
<accession>A0A0R2A2E6</accession>
<dbReference type="STRING" id="1423813.FC26_GL001498"/>
<evidence type="ECO:0000313" key="7">
    <source>
        <dbReference type="EMBL" id="KRM61425.1"/>
    </source>
</evidence>
<reference evidence="7 8" key="1">
    <citation type="journal article" date="2015" name="Genome Announc.">
        <title>Expanding the biotechnology potential of lactobacilli through comparative genomics of 213 strains and associated genera.</title>
        <authorList>
            <person name="Sun Z."/>
            <person name="Harris H.M."/>
            <person name="McCann A."/>
            <person name="Guo C."/>
            <person name="Argimon S."/>
            <person name="Zhang W."/>
            <person name="Yang X."/>
            <person name="Jeffery I.B."/>
            <person name="Cooney J.C."/>
            <person name="Kagawa T.F."/>
            <person name="Liu W."/>
            <person name="Song Y."/>
            <person name="Salvetti E."/>
            <person name="Wrobel A."/>
            <person name="Rasinkangas P."/>
            <person name="Parkhill J."/>
            <person name="Rea M.C."/>
            <person name="O'Sullivan O."/>
            <person name="Ritari J."/>
            <person name="Douillard F.P."/>
            <person name="Paul Ross R."/>
            <person name="Yang R."/>
            <person name="Briner A.E."/>
            <person name="Felis G.E."/>
            <person name="de Vos W.M."/>
            <person name="Barrangou R."/>
            <person name="Klaenhammer T.R."/>
            <person name="Caufield P.W."/>
            <person name="Cui Y."/>
            <person name="Zhang H."/>
            <person name="O'Toole P.W."/>
        </authorList>
    </citation>
    <scope>NUCLEOTIDE SEQUENCE [LARGE SCALE GENOMIC DNA]</scope>
    <source>
        <strain evidence="7 8">DSM 20634</strain>
    </source>
</reference>